<reference evidence="1" key="1">
    <citation type="submission" date="2022-08" db="EMBL/GenBank/DDBJ databases">
        <title>Genome Sequence of Lecanicillium fungicola.</title>
        <authorList>
            <person name="Buettner E."/>
        </authorList>
    </citation>
    <scope>NUCLEOTIDE SEQUENCE</scope>
    <source>
        <strain evidence="1">Babe33</strain>
    </source>
</reference>
<gene>
    <name evidence="1" type="ORF">NQ176_g8921</name>
</gene>
<protein>
    <submittedName>
        <fullName evidence="1">Uncharacterized protein</fullName>
    </submittedName>
</protein>
<sequence>MAPNRRLNPGIRPTDIAWEKIYAMFEYQVRTSGRTLGDILLDHFTAFEIRLFFKQERPDLRALQEQNTTRYNSLLNDRFANIPSSLPTKLAMMFFGLPIEPVTGALEGKLAKTLATLESEVAQMKPLAFLKDDDLSRVSFGNDGSSQVMTDTTASRLEHPDVPVASKSVLTVREQVNLLDAFRTMRDTAIKRSFPCPFDDCKYTFDHARLDDAKTHISRLHVSKKCIWCNETHFEWWTTAQRQHHLRHKHRDELFEALGVENLKLSDNNENETFSITLTRTNTLSASDQNLFASQDAPPRHPIDYFCDSCGRDNRNFTSVYEKEYHDRSCRNKNLGEKKRTFCVECGEYSSMGQDTASSHEAQVSLIEPLVEGLELR</sequence>
<evidence type="ECO:0000313" key="1">
    <source>
        <dbReference type="EMBL" id="KAJ2968953.1"/>
    </source>
</evidence>
<proteinExistence type="predicted"/>
<accession>A0ACC1MQG8</accession>
<name>A0ACC1MQG8_9HYPO</name>
<comment type="caution">
    <text evidence="1">The sequence shown here is derived from an EMBL/GenBank/DDBJ whole genome shotgun (WGS) entry which is preliminary data.</text>
</comment>
<organism evidence="1 2">
    <name type="scientific">Zarea fungicola</name>
    <dbReference type="NCBI Taxonomy" id="93591"/>
    <lineage>
        <taxon>Eukaryota</taxon>
        <taxon>Fungi</taxon>
        <taxon>Dikarya</taxon>
        <taxon>Ascomycota</taxon>
        <taxon>Pezizomycotina</taxon>
        <taxon>Sordariomycetes</taxon>
        <taxon>Hypocreomycetidae</taxon>
        <taxon>Hypocreales</taxon>
        <taxon>Cordycipitaceae</taxon>
        <taxon>Zarea</taxon>
    </lineage>
</organism>
<dbReference type="EMBL" id="JANJQO010001860">
    <property type="protein sequence ID" value="KAJ2968953.1"/>
    <property type="molecule type" value="Genomic_DNA"/>
</dbReference>
<evidence type="ECO:0000313" key="2">
    <source>
        <dbReference type="Proteomes" id="UP001143910"/>
    </source>
</evidence>
<keyword evidence="2" id="KW-1185">Reference proteome</keyword>
<dbReference type="Proteomes" id="UP001143910">
    <property type="component" value="Unassembled WGS sequence"/>
</dbReference>